<dbReference type="SUPFAM" id="SSF158622">
    <property type="entry name" value="YheA/YmcA-like"/>
    <property type="match status" value="1"/>
</dbReference>
<proteinExistence type="predicted"/>
<evidence type="ECO:0000313" key="2">
    <source>
        <dbReference type="Proteomes" id="UP000538292"/>
    </source>
</evidence>
<protein>
    <submittedName>
        <fullName evidence="1">YlbF family regulator</fullName>
    </submittedName>
</protein>
<dbReference type="EMBL" id="JACEOL010000035">
    <property type="protein sequence ID" value="MBA4602798.1"/>
    <property type="molecule type" value="Genomic_DNA"/>
</dbReference>
<dbReference type="InterPro" id="IPR010368">
    <property type="entry name" value="Com_YlbF"/>
</dbReference>
<evidence type="ECO:0000313" key="1">
    <source>
        <dbReference type="EMBL" id="MBA4602798.1"/>
    </source>
</evidence>
<dbReference type="Gene3D" id="1.20.1500.10">
    <property type="entry name" value="YheA/YmcA-like"/>
    <property type="match status" value="1"/>
</dbReference>
<accession>A0A7W2ARN4</accession>
<sequence length="120" mass="14023">MENPYDLAHELARSLQASSVCRDVKKAQDRLDENPKYKEMLQTFARKRMEMETLYLQGKEPTDEQKEEMKTLMTAIQGVPAITEYLAAEERLRVMLMDLDHIIFEPVKQILGSFLKKEES</sequence>
<dbReference type="Pfam" id="PF06133">
    <property type="entry name" value="Com_YlbF"/>
    <property type="match status" value="1"/>
</dbReference>
<dbReference type="InterPro" id="IPR023378">
    <property type="entry name" value="YheA/YmcA-like_dom_sf"/>
</dbReference>
<gene>
    <name evidence="1" type="ORF">H2C83_10825</name>
</gene>
<keyword evidence="2" id="KW-1185">Reference proteome</keyword>
<dbReference type="Proteomes" id="UP000538292">
    <property type="component" value="Unassembled WGS sequence"/>
</dbReference>
<name>A0A7W2ARN4_9BACL</name>
<comment type="caution">
    <text evidence="1">The sequence shown here is derived from an EMBL/GenBank/DDBJ whole genome shotgun (WGS) entry which is preliminary data.</text>
</comment>
<reference evidence="1 2" key="1">
    <citation type="submission" date="2020-07" db="EMBL/GenBank/DDBJ databases">
        <title>Thermoactinomyces phylogeny.</title>
        <authorList>
            <person name="Dunlap C."/>
        </authorList>
    </citation>
    <scope>NUCLEOTIDE SEQUENCE [LARGE SCALE GENOMIC DNA]</scope>
    <source>
        <strain evidence="1 2">AMNI-1</strain>
    </source>
</reference>
<dbReference type="AlphaFoldDB" id="A0A7W2ARN4"/>
<dbReference type="RefSeq" id="WP_181740705.1">
    <property type="nucleotide sequence ID" value="NZ_JACEOL010000035.1"/>
</dbReference>
<organism evidence="1 2">
    <name type="scientific">Thermoactinomyces mirandus</name>
    <dbReference type="NCBI Taxonomy" id="2756294"/>
    <lineage>
        <taxon>Bacteria</taxon>
        <taxon>Bacillati</taxon>
        <taxon>Bacillota</taxon>
        <taxon>Bacilli</taxon>
        <taxon>Bacillales</taxon>
        <taxon>Thermoactinomycetaceae</taxon>
        <taxon>Thermoactinomyces</taxon>
    </lineage>
</organism>